<feature type="domain" description="Nudix hydrolase" evidence="7">
    <location>
        <begin position="42"/>
        <end position="179"/>
    </location>
</feature>
<comment type="cofactor">
    <cofactor evidence="1">
        <name>Mn(2+)</name>
        <dbReference type="ChEBI" id="CHEBI:29035"/>
    </cofactor>
</comment>
<dbReference type="InterPro" id="IPR045121">
    <property type="entry name" value="CoAse"/>
</dbReference>
<name>A0A644UYX1_9ZZZZ</name>
<sequence length="206" mass="23645">MNINQLKYKLAEKLPGIDSHIKMAPEHRAEELFKINPNDLNPRLSAVLIILFHEDGKLKIVFIRRSEYAGIHSGQIAFPGGRYEESDKELKTTALREVEEEIGIKTETVDILGHLTDLYIPPSNFMVRAFVGYVNEKPVFNINEREVQEVLVLNYEHFKHPDVIKVREFKTHNSTRLTKAPYFDVEGAIIWGATAMILTELLDLDC</sequence>
<dbReference type="GO" id="GO:0010945">
    <property type="term" value="F:coenzyme A diphosphatase activity"/>
    <property type="evidence" value="ECO:0007669"/>
    <property type="project" value="InterPro"/>
</dbReference>
<evidence type="ECO:0000256" key="6">
    <source>
        <dbReference type="ARBA" id="ARBA00023211"/>
    </source>
</evidence>
<dbReference type="Gene3D" id="3.90.79.10">
    <property type="entry name" value="Nucleoside Triphosphate Pyrophosphohydrolase"/>
    <property type="match status" value="1"/>
</dbReference>
<evidence type="ECO:0000256" key="4">
    <source>
        <dbReference type="ARBA" id="ARBA00022801"/>
    </source>
</evidence>
<evidence type="ECO:0000256" key="2">
    <source>
        <dbReference type="ARBA" id="ARBA00001946"/>
    </source>
</evidence>
<keyword evidence="6" id="KW-0464">Manganese</keyword>
<keyword evidence="5" id="KW-0460">Magnesium</keyword>
<protein>
    <submittedName>
        <fullName evidence="8">Putative Nudix hydrolase NudL</fullName>
        <ecNumber evidence="8">3.6.1.-</ecNumber>
    </submittedName>
</protein>
<dbReference type="AlphaFoldDB" id="A0A644UYX1"/>
<evidence type="ECO:0000313" key="8">
    <source>
        <dbReference type="EMBL" id="MPL84278.1"/>
    </source>
</evidence>
<organism evidence="8">
    <name type="scientific">bioreactor metagenome</name>
    <dbReference type="NCBI Taxonomy" id="1076179"/>
    <lineage>
        <taxon>unclassified sequences</taxon>
        <taxon>metagenomes</taxon>
        <taxon>ecological metagenomes</taxon>
    </lineage>
</organism>
<accession>A0A644UYX1</accession>
<proteinExistence type="predicted"/>
<dbReference type="GO" id="GO:0046872">
    <property type="term" value="F:metal ion binding"/>
    <property type="evidence" value="ECO:0007669"/>
    <property type="project" value="UniProtKB-KW"/>
</dbReference>
<dbReference type="EMBL" id="VSSQ01000187">
    <property type="protein sequence ID" value="MPL84278.1"/>
    <property type="molecule type" value="Genomic_DNA"/>
</dbReference>
<evidence type="ECO:0000256" key="3">
    <source>
        <dbReference type="ARBA" id="ARBA00022723"/>
    </source>
</evidence>
<dbReference type="PROSITE" id="PS51462">
    <property type="entry name" value="NUDIX"/>
    <property type="match status" value="1"/>
</dbReference>
<dbReference type="SUPFAM" id="SSF55811">
    <property type="entry name" value="Nudix"/>
    <property type="match status" value="1"/>
</dbReference>
<dbReference type="PANTHER" id="PTHR12992">
    <property type="entry name" value="NUDIX HYDROLASE"/>
    <property type="match status" value="1"/>
</dbReference>
<dbReference type="InterPro" id="IPR000086">
    <property type="entry name" value="NUDIX_hydrolase_dom"/>
</dbReference>
<keyword evidence="3" id="KW-0479">Metal-binding</keyword>
<comment type="cofactor">
    <cofactor evidence="2">
        <name>Mg(2+)</name>
        <dbReference type="ChEBI" id="CHEBI:18420"/>
    </cofactor>
</comment>
<reference evidence="8" key="1">
    <citation type="submission" date="2019-08" db="EMBL/GenBank/DDBJ databases">
        <authorList>
            <person name="Kucharzyk K."/>
            <person name="Murdoch R.W."/>
            <person name="Higgins S."/>
            <person name="Loffler F."/>
        </authorList>
    </citation>
    <scope>NUCLEOTIDE SEQUENCE</scope>
</reference>
<comment type="caution">
    <text evidence="8">The sequence shown here is derived from an EMBL/GenBank/DDBJ whole genome shotgun (WGS) entry which is preliminary data.</text>
</comment>
<dbReference type="PANTHER" id="PTHR12992:SF11">
    <property type="entry name" value="MITOCHONDRIAL COENZYME A DIPHOSPHATASE NUDT8"/>
    <property type="match status" value="1"/>
</dbReference>
<gene>
    <name evidence="8" type="primary">nudL_7</name>
    <name evidence="8" type="ORF">SDC9_30243</name>
</gene>
<dbReference type="Pfam" id="PF00293">
    <property type="entry name" value="NUDIX"/>
    <property type="match status" value="1"/>
</dbReference>
<keyword evidence="4 8" id="KW-0378">Hydrolase</keyword>
<evidence type="ECO:0000256" key="1">
    <source>
        <dbReference type="ARBA" id="ARBA00001936"/>
    </source>
</evidence>
<dbReference type="EC" id="3.6.1.-" evidence="8"/>
<dbReference type="InterPro" id="IPR015797">
    <property type="entry name" value="NUDIX_hydrolase-like_dom_sf"/>
</dbReference>
<evidence type="ECO:0000259" key="7">
    <source>
        <dbReference type="PROSITE" id="PS51462"/>
    </source>
</evidence>
<dbReference type="CDD" id="cd03426">
    <property type="entry name" value="NUDIX_CoAse_Nudt7"/>
    <property type="match status" value="1"/>
</dbReference>
<evidence type="ECO:0000256" key="5">
    <source>
        <dbReference type="ARBA" id="ARBA00022842"/>
    </source>
</evidence>